<dbReference type="CDD" id="cd00207">
    <property type="entry name" value="fer2"/>
    <property type="match status" value="1"/>
</dbReference>
<accession>A0A1C5GPY0</accession>
<keyword evidence="12" id="KW-1185">Reference proteome</keyword>
<evidence type="ECO:0000256" key="4">
    <source>
        <dbReference type="ARBA" id="ARBA00022723"/>
    </source>
</evidence>
<dbReference type="CDD" id="cd06185">
    <property type="entry name" value="PDR_like"/>
    <property type="match status" value="1"/>
</dbReference>
<dbReference type="SUPFAM" id="SSF54292">
    <property type="entry name" value="2Fe-2S ferredoxin-like"/>
    <property type="match status" value="1"/>
</dbReference>
<sequence length="350" mass="36457">MTEEAVAGEAVTDEEPAGEAVAGLELTVVARDRVATEVVALTLGRPDGGELPGWTPGAHVDLELGPGLVRQYSLCGDPEERTTMRIAVQREPAGRGGSRLAHERLTVGATVRVHGPRNTFPLVAARRYLFVAGGVGITPIRPMVAAADAAGADWRLVYGGRSRATMAFATTLRQRYGGRVSLYPQDETGLLDLAAVLAGPDVGTVYCCGPESLVTAVEEHCRGWPPGCLHVERFAPRDDGRPATTIDGDGGPAGTTDDGGPATAFEVELALSGRTVTVPPGTSILRAVEEAGVPVLSSCRQGTCGTCETPVLAGVPEHRDSLLGAAERAAGDVMLICVSRARTPRLVLEL</sequence>
<keyword evidence="5" id="KW-0560">Oxidoreductase</keyword>
<keyword evidence="3" id="KW-0001">2Fe-2S</keyword>
<evidence type="ECO:0000259" key="10">
    <source>
        <dbReference type="PROSITE" id="PS51384"/>
    </source>
</evidence>
<evidence type="ECO:0000313" key="12">
    <source>
        <dbReference type="Proteomes" id="UP000198226"/>
    </source>
</evidence>
<evidence type="ECO:0000313" key="11">
    <source>
        <dbReference type="EMBL" id="SCG35854.1"/>
    </source>
</evidence>
<dbReference type="GO" id="GO:0046872">
    <property type="term" value="F:metal ion binding"/>
    <property type="evidence" value="ECO:0007669"/>
    <property type="project" value="UniProtKB-KW"/>
</dbReference>
<evidence type="ECO:0000256" key="2">
    <source>
        <dbReference type="ARBA" id="ARBA00022630"/>
    </source>
</evidence>
<dbReference type="InterPro" id="IPR036010">
    <property type="entry name" value="2Fe-2S_ferredoxin-like_sf"/>
</dbReference>
<reference evidence="12" key="1">
    <citation type="submission" date="2016-06" db="EMBL/GenBank/DDBJ databases">
        <authorList>
            <person name="Varghese N."/>
            <person name="Submissions Spin"/>
        </authorList>
    </citation>
    <scope>NUCLEOTIDE SEQUENCE [LARGE SCALE GENOMIC DNA]</scope>
    <source>
        <strain evidence="12">DSM 44983</strain>
    </source>
</reference>
<gene>
    <name evidence="11" type="ORF">GA0070623_0135</name>
</gene>
<dbReference type="PANTHER" id="PTHR47354">
    <property type="entry name" value="NADH OXIDOREDUCTASE HCR"/>
    <property type="match status" value="1"/>
</dbReference>
<dbReference type="PROSITE" id="PS51384">
    <property type="entry name" value="FAD_FR"/>
    <property type="match status" value="1"/>
</dbReference>
<evidence type="ECO:0000256" key="1">
    <source>
        <dbReference type="ARBA" id="ARBA00001974"/>
    </source>
</evidence>
<dbReference type="PROSITE" id="PS00197">
    <property type="entry name" value="2FE2S_FER_1"/>
    <property type="match status" value="1"/>
</dbReference>
<dbReference type="InterPro" id="IPR039261">
    <property type="entry name" value="FNR_nucleotide-bd"/>
</dbReference>
<dbReference type="Gene3D" id="3.40.50.80">
    <property type="entry name" value="Nucleotide-binding domain of ferredoxin-NADP reductase (FNR) module"/>
    <property type="match status" value="1"/>
</dbReference>
<dbReference type="Gene3D" id="3.10.20.30">
    <property type="match status" value="1"/>
</dbReference>
<keyword evidence="4" id="KW-0479">Metal-binding</keyword>
<dbReference type="SUPFAM" id="SSF63380">
    <property type="entry name" value="Riboflavin synthase domain-like"/>
    <property type="match status" value="1"/>
</dbReference>
<keyword evidence="6" id="KW-0408">Iron</keyword>
<dbReference type="PROSITE" id="PS51085">
    <property type="entry name" value="2FE2S_FER_2"/>
    <property type="match status" value="1"/>
</dbReference>
<dbReference type="InterPro" id="IPR012675">
    <property type="entry name" value="Beta-grasp_dom_sf"/>
</dbReference>
<dbReference type="AlphaFoldDB" id="A0A1C5GPY0"/>
<evidence type="ECO:0000256" key="8">
    <source>
        <dbReference type="SAM" id="MobiDB-lite"/>
    </source>
</evidence>
<dbReference type="InterPro" id="IPR017927">
    <property type="entry name" value="FAD-bd_FR_type"/>
</dbReference>
<dbReference type="SUPFAM" id="SSF52343">
    <property type="entry name" value="Ferredoxin reductase-like, C-terminal NADP-linked domain"/>
    <property type="match status" value="1"/>
</dbReference>
<feature type="domain" description="FAD-binding FR-type" evidence="10">
    <location>
        <begin position="21"/>
        <end position="123"/>
    </location>
</feature>
<dbReference type="PRINTS" id="PR00409">
    <property type="entry name" value="PHDIOXRDTASE"/>
</dbReference>
<evidence type="ECO:0000259" key="9">
    <source>
        <dbReference type="PROSITE" id="PS51085"/>
    </source>
</evidence>
<feature type="region of interest" description="Disordered" evidence="8">
    <location>
        <begin position="239"/>
        <end position="258"/>
    </location>
</feature>
<dbReference type="Gene3D" id="2.40.30.10">
    <property type="entry name" value="Translation factors"/>
    <property type="match status" value="1"/>
</dbReference>
<feature type="domain" description="2Fe-2S ferredoxin-type" evidence="9">
    <location>
        <begin position="265"/>
        <end position="350"/>
    </location>
</feature>
<name>A0A1C5GPY0_9ACTN</name>
<protein>
    <submittedName>
        <fullName evidence="11">Ferredoxin-NADP reductase</fullName>
    </submittedName>
</protein>
<dbReference type="InterPro" id="IPR006058">
    <property type="entry name" value="2Fe2S_fd_BS"/>
</dbReference>
<evidence type="ECO:0000256" key="5">
    <source>
        <dbReference type="ARBA" id="ARBA00023002"/>
    </source>
</evidence>
<dbReference type="InterPro" id="IPR050415">
    <property type="entry name" value="MRET"/>
</dbReference>
<keyword evidence="7" id="KW-0411">Iron-sulfur</keyword>
<dbReference type="Proteomes" id="UP000198226">
    <property type="component" value="Chromosome I"/>
</dbReference>
<organism evidence="11 12">
    <name type="scientific">Micromonospora rifamycinica</name>
    <dbReference type="NCBI Taxonomy" id="291594"/>
    <lineage>
        <taxon>Bacteria</taxon>
        <taxon>Bacillati</taxon>
        <taxon>Actinomycetota</taxon>
        <taxon>Actinomycetes</taxon>
        <taxon>Micromonosporales</taxon>
        <taxon>Micromonosporaceae</taxon>
        <taxon>Micromonospora</taxon>
    </lineage>
</organism>
<dbReference type="Pfam" id="PF00111">
    <property type="entry name" value="Fer2"/>
    <property type="match status" value="1"/>
</dbReference>
<dbReference type="InterPro" id="IPR001041">
    <property type="entry name" value="2Fe-2S_ferredoxin-type"/>
</dbReference>
<dbReference type="RefSeq" id="WP_331715196.1">
    <property type="nucleotide sequence ID" value="NZ_LRMV01000123.1"/>
</dbReference>
<dbReference type="PANTHER" id="PTHR47354:SF1">
    <property type="entry name" value="CARNITINE MONOOXYGENASE REDUCTASE SUBUNIT"/>
    <property type="match status" value="1"/>
</dbReference>
<dbReference type="EMBL" id="LT607752">
    <property type="protein sequence ID" value="SCG35854.1"/>
    <property type="molecule type" value="Genomic_DNA"/>
</dbReference>
<comment type="cofactor">
    <cofactor evidence="1">
        <name>FAD</name>
        <dbReference type="ChEBI" id="CHEBI:57692"/>
    </cofactor>
</comment>
<dbReference type="GO" id="GO:0051537">
    <property type="term" value="F:2 iron, 2 sulfur cluster binding"/>
    <property type="evidence" value="ECO:0007669"/>
    <property type="project" value="UniProtKB-KW"/>
</dbReference>
<dbReference type="GO" id="GO:0016491">
    <property type="term" value="F:oxidoreductase activity"/>
    <property type="evidence" value="ECO:0007669"/>
    <property type="project" value="UniProtKB-KW"/>
</dbReference>
<evidence type="ECO:0000256" key="7">
    <source>
        <dbReference type="ARBA" id="ARBA00023014"/>
    </source>
</evidence>
<evidence type="ECO:0000256" key="6">
    <source>
        <dbReference type="ARBA" id="ARBA00023004"/>
    </source>
</evidence>
<dbReference type="InterPro" id="IPR017938">
    <property type="entry name" value="Riboflavin_synthase-like_b-brl"/>
</dbReference>
<evidence type="ECO:0000256" key="3">
    <source>
        <dbReference type="ARBA" id="ARBA00022714"/>
    </source>
</evidence>
<keyword evidence="2" id="KW-0285">Flavoprotein</keyword>
<proteinExistence type="predicted"/>